<dbReference type="InterPro" id="IPR012373">
    <property type="entry name" value="Ferrdict_sens_TM"/>
</dbReference>
<dbReference type="Pfam" id="PF16220">
    <property type="entry name" value="DUF4880"/>
    <property type="match status" value="1"/>
</dbReference>
<dbReference type="PIRSF" id="PIRSF018266">
    <property type="entry name" value="FecR"/>
    <property type="match status" value="1"/>
</dbReference>
<evidence type="ECO:0000259" key="2">
    <source>
        <dbReference type="Pfam" id="PF16220"/>
    </source>
</evidence>
<dbReference type="KEGG" id="pacr:FXN63_15725"/>
<feature type="domain" description="FecR N-terminal" evidence="2">
    <location>
        <begin position="14"/>
        <end position="55"/>
    </location>
</feature>
<keyword evidence="4" id="KW-1185">Reference proteome</keyword>
<dbReference type="PANTHER" id="PTHR30273:SF2">
    <property type="entry name" value="PROTEIN FECR"/>
    <property type="match status" value="1"/>
</dbReference>
<dbReference type="InterPro" id="IPR032623">
    <property type="entry name" value="FecR_N"/>
</dbReference>
<proteinExistence type="predicted"/>
<accession>A0A5C0AZK4</accession>
<evidence type="ECO:0000313" key="3">
    <source>
        <dbReference type="EMBL" id="QEI07126.1"/>
    </source>
</evidence>
<evidence type="ECO:0000259" key="1">
    <source>
        <dbReference type="Pfam" id="PF04773"/>
    </source>
</evidence>
<dbReference type="PANTHER" id="PTHR30273">
    <property type="entry name" value="PERIPLASMIC SIGNAL SENSOR AND SIGMA FACTOR ACTIVATOR FECR-RELATED"/>
    <property type="match status" value="1"/>
</dbReference>
<evidence type="ECO:0000313" key="4">
    <source>
        <dbReference type="Proteomes" id="UP000325161"/>
    </source>
</evidence>
<protein>
    <submittedName>
        <fullName evidence="3">DUF4880 domain-containing protein</fullName>
    </submittedName>
</protein>
<organism evidence="3 4">
    <name type="scientific">Pigmentiphaga aceris</name>
    <dbReference type="NCBI Taxonomy" id="1940612"/>
    <lineage>
        <taxon>Bacteria</taxon>
        <taxon>Pseudomonadati</taxon>
        <taxon>Pseudomonadota</taxon>
        <taxon>Betaproteobacteria</taxon>
        <taxon>Burkholderiales</taxon>
        <taxon>Alcaligenaceae</taxon>
        <taxon>Pigmentiphaga</taxon>
    </lineage>
</organism>
<dbReference type="GO" id="GO:0016989">
    <property type="term" value="F:sigma factor antagonist activity"/>
    <property type="evidence" value="ECO:0007669"/>
    <property type="project" value="TreeGrafter"/>
</dbReference>
<dbReference type="EMBL" id="CP043046">
    <property type="protein sequence ID" value="QEI07126.1"/>
    <property type="molecule type" value="Genomic_DNA"/>
</dbReference>
<dbReference type="InterPro" id="IPR006860">
    <property type="entry name" value="FecR"/>
</dbReference>
<name>A0A5C0AZK4_9BURK</name>
<dbReference type="AlphaFoldDB" id="A0A5C0AZK4"/>
<reference evidence="3 4" key="1">
    <citation type="submission" date="2019-08" db="EMBL/GenBank/DDBJ databases">
        <title>Amphibian skin-associated Pigmentiphaga: genome sequence and occurrence across geography and hosts.</title>
        <authorList>
            <person name="Bletz M.C."/>
            <person name="Bunk B."/>
            <person name="Sproeer C."/>
            <person name="Biwer P."/>
            <person name="Reiter S."/>
            <person name="Rabemananjara F.C.E."/>
            <person name="Schulz S."/>
            <person name="Overmann J."/>
            <person name="Vences M."/>
        </authorList>
    </citation>
    <scope>NUCLEOTIDE SEQUENCE [LARGE SCALE GENOMIC DNA]</scope>
    <source>
        <strain evidence="3 4">Mada1488</strain>
    </source>
</reference>
<dbReference type="Proteomes" id="UP000325161">
    <property type="component" value="Chromosome"/>
</dbReference>
<dbReference type="Pfam" id="PF04773">
    <property type="entry name" value="FecR"/>
    <property type="match status" value="1"/>
</dbReference>
<sequence>MTSVTTSIAPEVLDAAIMWMVRAQSGFADRDTLESCRRWRAAHPAHEAAWLQLQAAEAPLQALHTLPHDTRHLARDTLHAARAAAAPVDRSKRRSAKLLAWTLMGGGSLLLTRQLPWQRWRADYATGTGEQRSVTLSDGTQLRLNTRSAVDVVYSATQRLIVLRQGEIFVVSAQAAHGSNPAANPDPRPLRVQTGHARLQALGTRFGVRLDDDHTRLRMEEGAVAMHPGAQMDAPDNIEPAAVAHAGDAFRIDTRQVQRLPDTALDGLSWTRQVLVVKQIRLDALLAELSRYRDGWLDCDADVASWQVSGVLQLRGDSPTDAVLRALTHSLPVQLRQVTPYWVTVGRA</sequence>
<dbReference type="RefSeq" id="WP_148816173.1">
    <property type="nucleotide sequence ID" value="NZ_CP043046.1"/>
</dbReference>
<dbReference type="Gene3D" id="2.60.120.1440">
    <property type="match status" value="1"/>
</dbReference>
<feature type="domain" description="FecR protein" evidence="1">
    <location>
        <begin position="123"/>
        <end position="224"/>
    </location>
</feature>
<gene>
    <name evidence="3" type="ORF">FXN63_15725</name>
</gene>
<dbReference type="OrthoDB" id="1100567at2"/>